<dbReference type="PANTHER" id="PTHR33219:SF14">
    <property type="entry name" value="PROTEIN COFACTOR ASSEMBLY OF COMPLEX C SUBUNIT B CCB3, CHLOROPLASTIC-RELATED"/>
    <property type="match status" value="1"/>
</dbReference>
<proteinExistence type="inferred from homology"/>
<protein>
    <submittedName>
        <fullName evidence="3">YggT family protein</fullName>
    </submittedName>
</protein>
<keyword evidence="2" id="KW-0472">Membrane</keyword>
<dbReference type="Proteomes" id="UP000779508">
    <property type="component" value="Unassembled WGS sequence"/>
</dbReference>
<feature type="transmembrane region" description="Helical" evidence="2">
    <location>
        <begin position="12"/>
        <end position="31"/>
    </location>
</feature>
<organism evidence="3 4">
    <name type="scientific">Alkaliphilus flagellatus</name>
    <dbReference type="NCBI Taxonomy" id="2841507"/>
    <lineage>
        <taxon>Bacteria</taxon>
        <taxon>Bacillati</taxon>
        <taxon>Bacillota</taxon>
        <taxon>Clostridia</taxon>
        <taxon>Peptostreptococcales</taxon>
        <taxon>Natronincolaceae</taxon>
        <taxon>Alkaliphilus</taxon>
    </lineage>
</organism>
<feature type="transmembrane region" description="Helical" evidence="2">
    <location>
        <begin position="70"/>
        <end position="87"/>
    </location>
</feature>
<comment type="similarity">
    <text evidence="1">Belongs to the YggT family.</text>
</comment>
<evidence type="ECO:0000313" key="3">
    <source>
        <dbReference type="EMBL" id="MBU5677339.1"/>
    </source>
</evidence>
<reference evidence="3 4" key="1">
    <citation type="submission" date="2021-06" db="EMBL/GenBank/DDBJ databases">
        <authorList>
            <person name="Sun Q."/>
            <person name="Li D."/>
        </authorList>
    </citation>
    <scope>NUCLEOTIDE SEQUENCE [LARGE SCALE GENOMIC DNA]</scope>
    <source>
        <strain evidence="3 4">MSJ-5</strain>
    </source>
</reference>
<evidence type="ECO:0000256" key="2">
    <source>
        <dbReference type="SAM" id="Phobius"/>
    </source>
</evidence>
<comment type="caution">
    <text evidence="3">The sequence shown here is derived from an EMBL/GenBank/DDBJ whole genome shotgun (WGS) entry which is preliminary data.</text>
</comment>
<keyword evidence="4" id="KW-1185">Reference proteome</keyword>
<dbReference type="EMBL" id="JAHLQK010000005">
    <property type="protein sequence ID" value="MBU5677339.1"/>
    <property type="molecule type" value="Genomic_DNA"/>
</dbReference>
<accession>A0ABS6G4N9</accession>
<keyword evidence="2" id="KW-0812">Transmembrane</keyword>
<evidence type="ECO:0000256" key="1">
    <source>
        <dbReference type="ARBA" id="ARBA00010894"/>
    </source>
</evidence>
<dbReference type="PANTHER" id="PTHR33219">
    <property type="entry name" value="YLMG HOMOLOG PROTEIN 2, CHLOROPLASTIC"/>
    <property type="match status" value="1"/>
</dbReference>
<name>A0ABS6G4N9_9FIRM</name>
<sequence length="90" mass="10190">MFEPQVIAMALYYLVRLINILILIRIILPWISPNPSNPIVQFIYGVTEPILAPARSIINGVFGYTGFLDFSPLLAMLIIQGVYILILRML</sequence>
<dbReference type="RefSeq" id="WP_216418032.1">
    <property type="nucleotide sequence ID" value="NZ_JAHLQK010000005.1"/>
</dbReference>
<dbReference type="InterPro" id="IPR003425">
    <property type="entry name" value="CCB3/YggT"/>
</dbReference>
<evidence type="ECO:0000313" key="4">
    <source>
        <dbReference type="Proteomes" id="UP000779508"/>
    </source>
</evidence>
<keyword evidence="2" id="KW-1133">Transmembrane helix</keyword>
<dbReference type="Pfam" id="PF02325">
    <property type="entry name" value="CCB3_YggT"/>
    <property type="match status" value="1"/>
</dbReference>
<gene>
    <name evidence="3" type="ORF">KQI88_13035</name>
</gene>